<comment type="subunit">
    <text evidence="5">Associates with stalled 50S ribosomal subunits. Binds to RqcP.</text>
</comment>
<dbReference type="EMBL" id="CP021059">
    <property type="protein sequence ID" value="ARQ06668.1"/>
    <property type="molecule type" value="Genomic_DNA"/>
</dbReference>
<keyword evidence="4 5" id="KW-0648">Protein biosynthesis</keyword>
<dbReference type="PANTHER" id="PTHR15239">
    <property type="entry name" value="NUCLEAR EXPORT MEDIATOR FACTOR NEMF"/>
    <property type="match status" value="1"/>
</dbReference>
<evidence type="ECO:0000259" key="6">
    <source>
        <dbReference type="Pfam" id="PF18297"/>
    </source>
</evidence>
<evidence type="ECO:0000313" key="8">
    <source>
        <dbReference type="Proteomes" id="UP000194154"/>
    </source>
</evidence>
<dbReference type="GO" id="GO:1990112">
    <property type="term" value="C:RQC complex"/>
    <property type="evidence" value="ECO:0007669"/>
    <property type="project" value="TreeGrafter"/>
</dbReference>
<comment type="function">
    <text evidence="5">Key component of the ribosome quality control system (RQC), a ribosome-associated complex that mediates the extraction of incompletely synthesized nascent chains from stalled ribosomes and their subsequent degradation. RqcH recruits Ala-charged tRNA, and with RqcP directs the elongation of stalled nascent chains on 50S ribosomal subunits, leading to non-templated C-terminal alanine extensions (Ala tail). The Ala tail promotes nascent chain degradation. May add between 1 and at least 8 Ala residues. Binds to stalled 50S ribosomal subunits.</text>
</comment>
<reference evidence="7 8" key="1">
    <citation type="journal article" date="2017" name="Int. J. Syst. Evol. Microbiol.">
        <title>Macrococcus canis sp. nov., a skin bacterium associated with infections in dogs.</title>
        <authorList>
            <person name="Gobeli Brawand S."/>
            <person name="Cotting K."/>
            <person name="Gomez-Sanz E."/>
            <person name="Collaud A."/>
            <person name="Thomann A."/>
            <person name="Brodard I."/>
            <person name="Rodriguez-Campos S."/>
            <person name="Strauss C."/>
            <person name="Perreten V."/>
        </authorList>
    </citation>
    <scope>NUCLEOTIDE SEQUENCE [LARGE SCALE GENOMIC DNA]</scope>
    <source>
        <strain evidence="7 8">KM45013</strain>
    </source>
</reference>
<dbReference type="Pfam" id="PF18297">
    <property type="entry name" value="NFACT-R_2"/>
    <property type="match status" value="1"/>
</dbReference>
<keyword evidence="1 5" id="KW-0820">tRNA-binding</keyword>
<dbReference type="STRING" id="1855823.MCCS_10210"/>
<evidence type="ECO:0000256" key="2">
    <source>
        <dbReference type="ARBA" id="ARBA00022730"/>
    </source>
</evidence>
<dbReference type="PANTHER" id="PTHR15239:SF6">
    <property type="entry name" value="RIBOSOME QUALITY CONTROL COMPLEX SUBUNIT NEMF"/>
    <property type="match status" value="1"/>
</dbReference>
<evidence type="ECO:0000256" key="3">
    <source>
        <dbReference type="ARBA" id="ARBA00022884"/>
    </source>
</evidence>
<evidence type="ECO:0000256" key="5">
    <source>
        <dbReference type="HAMAP-Rule" id="MF_00844"/>
    </source>
</evidence>
<dbReference type="RefSeq" id="WP_086042323.1">
    <property type="nucleotide sequence ID" value="NZ_CBCRZA010000006.1"/>
</dbReference>
<protein>
    <recommendedName>
        <fullName evidence="5">Rqc2 homolog RqcH</fullName>
        <shortName evidence="5">RqcH</shortName>
    </recommendedName>
</protein>
<keyword evidence="3 5" id="KW-0694">RNA-binding</keyword>
<organism evidence="7 8">
    <name type="scientific">Macrococcoides canis</name>
    <dbReference type="NCBI Taxonomy" id="1855823"/>
    <lineage>
        <taxon>Bacteria</taxon>
        <taxon>Bacillati</taxon>
        <taxon>Bacillota</taxon>
        <taxon>Bacilli</taxon>
        <taxon>Bacillales</taxon>
        <taxon>Staphylococcaceae</taxon>
        <taxon>Macrococcoides</taxon>
    </lineage>
</organism>
<dbReference type="GO" id="GO:0019843">
    <property type="term" value="F:rRNA binding"/>
    <property type="evidence" value="ECO:0007669"/>
    <property type="project" value="UniProtKB-UniRule"/>
</dbReference>
<dbReference type="InterPro" id="IPR059101">
    <property type="entry name" value="NFACT-R_2"/>
</dbReference>
<accession>A0A1W7AAQ9</accession>
<dbReference type="GO" id="GO:0000049">
    <property type="term" value="F:tRNA binding"/>
    <property type="evidence" value="ECO:0007669"/>
    <property type="project" value="UniProtKB-UniRule"/>
</dbReference>
<dbReference type="GO" id="GO:0043023">
    <property type="term" value="F:ribosomal large subunit binding"/>
    <property type="evidence" value="ECO:0007669"/>
    <property type="project" value="UniProtKB-UniRule"/>
</dbReference>
<dbReference type="InterPro" id="IPR051608">
    <property type="entry name" value="RQC_Subunit_NEMF"/>
</dbReference>
<dbReference type="InterPro" id="IPR043682">
    <property type="entry name" value="RqcH_bacterial"/>
</dbReference>
<dbReference type="OrthoDB" id="9766163at2"/>
<sequence length="560" mass="64860">MAFDGLFTHQMIEEISFLETARINKITQPDQYTVILTIRANRKNQKLMLSIHPNFARMQITNNQLDNPFEPPMFLRVLRKHIEGGIVERIEQMGNDRIVHFTINNTDEIGDRIKRHLYLEIMGKHSNIILTDDNNKILDSFKHLTPNTNSARTLMPGFNYEFPPTDKKTNPFTVDTISDKLDDTLAINKAVLRLLEGFSPLAVKEMLSMDADIDRAFTQFMQTIQTNAAMFTVDGKEDFYFRPVAHSTNIVTYQSLSEMLDIYYKDRAVRERVRNQTNDLSRHLSSLLQKNEKKLAKLVDELEQTKQMDEMNLYGELITSNMYQLKQGMDEFTTTNYYNEETVTIPLYPRKSPAENAQYYYKQYNRLKTRKAHAAEQIKATQDEIAYIETIQMQLDHISVDDIDDIRTELAEQNLIKKKHKTKQSKKQQSSIDHYLSRDGQEIVVGRNNLQNEYITHKLGRNNYLWFHTKDIPGSHVVILDSKPTDGTIEDAAMLAGYFSKAQGSSKIPVDYTEIKHVHKPSGAKPGFVTYTDQTTVMITPEEGYIEKLRNSYLNKEVPN</sequence>
<dbReference type="FunFam" id="2.30.310.10:FF:000004">
    <property type="entry name" value="Fibronectin-binding protein A"/>
    <property type="match status" value="1"/>
</dbReference>
<name>A0A1W7AAQ9_9STAP</name>
<dbReference type="HAMAP" id="MF_00844_B">
    <property type="entry name" value="RqcH_B"/>
    <property type="match status" value="1"/>
</dbReference>
<keyword evidence="8" id="KW-1185">Reference proteome</keyword>
<proteinExistence type="inferred from homology"/>
<comment type="similarity">
    <text evidence="5">Belongs to the NEMF family.</text>
</comment>
<dbReference type="Gene3D" id="1.10.8.50">
    <property type="match status" value="1"/>
</dbReference>
<evidence type="ECO:0000313" key="7">
    <source>
        <dbReference type="EMBL" id="ARQ06668.1"/>
    </source>
</evidence>
<dbReference type="Gene3D" id="2.30.310.10">
    <property type="entry name" value="ibrinogen binding protein from staphylococcus aureus domain"/>
    <property type="match status" value="1"/>
</dbReference>
<dbReference type="Gene3D" id="3.40.970.40">
    <property type="entry name" value="fibrinogen binding protein from staphylococcus aureus domain like"/>
    <property type="match status" value="1"/>
</dbReference>
<gene>
    <name evidence="5" type="primary">rqcH</name>
    <name evidence="7" type="ORF">MCCS_10210</name>
</gene>
<dbReference type="AlphaFoldDB" id="A0A1W7AAQ9"/>
<dbReference type="Proteomes" id="UP000194154">
    <property type="component" value="Chromosome"/>
</dbReference>
<dbReference type="GeneID" id="35295153"/>
<dbReference type="Pfam" id="PF05833">
    <property type="entry name" value="NFACT_N"/>
    <property type="match status" value="1"/>
</dbReference>
<evidence type="ECO:0000256" key="1">
    <source>
        <dbReference type="ARBA" id="ARBA00022555"/>
    </source>
</evidence>
<feature type="domain" description="NFACT protein RNA binding" evidence="6">
    <location>
        <begin position="437"/>
        <end position="518"/>
    </location>
</feature>
<keyword evidence="2 5" id="KW-0699">rRNA-binding</keyword>
<dbReference type="GO" id="GO:0072344">
    <property type="term" value="P:rescue of stalled ribosome"/>
    <property type="evidence" value="ECO:0007669"/>
    <property type="project" value="UniProtKB-UniRule"/>
</dbReference>
<evidence type="ECO:0000256" key="4">
    <source>
        <dbReference type="ARBA" id="ARBA00022917"/>
    </source>
</evidence>
<dbReference type="KEGG" id="mcak:MCCS_10210"/>